<dbReference type="AlphaFoldDB" id="A0A078KEH7"/>
<comment type="catalytic activity">
    <reaction evidence="7">
        <text>an N-acyl-L-alpha-aminoacyl-tRNA + H2O = an N-acyl-L-amino acid + a tRNA + H(+)</text>
        <dbReference type="Rhea" id="RHEA:54448"/>
        <dbReference type="Rhea" id="RHEA-COMP:10123"/>
        <dbReference type="Rhea" id="RHEA-COMP:13883"/>
        <dbReference type="ChEBI" id="CHEBI:15377"/>
        <dbReference type="ChEBI" id="CHEBI:15378"/>
        <dbReference type="ChEBI" id="CHEBI:59874"/>
        <dbReference type="ChEBI" id="CHEBI:78442"/>
        <dbReference type="ChEBI" id="CHEBI:138191"/>
        <dbReference type="EC" id="3.1.1.29"/>
    </reaction>
</comment>
<dbReference type="KEGG" id="eme:CEM_342"/>
<name>A0A078KEH7_9GAMM</name>
<evidence type="ECO:0000256" key="7">
    <source>
        <dbReference type="HAMAP-Rule" id="MF_00083"/>
    </source>
</evidence>
<keyword evidence="9" id="KW-1185">Reference proteome</keyword>
<feature type="binding site" evidence="7">
    <location>
        <position position="18"/>
    </location>
    <ligand>
        <name>tRNA</name>
        <dbReference type="ChEBI" id="CHEBI:17843"/>
    </ligand>
</feature>
<gene>
    <name evidence="7 8" type="primary">pth</name>
    <name evidence="8" type="ORF">CEM_342</name>
</gene>
<evidence type="ECO:0000256" key="1">
    <source>
        <dbReference type="ARBA" id="ARBA00013260"/>
    </source>
</evidence>
<evidence type="ECO:0000256" key="4">
    <source>
        <dbReference type="ARBA" id="ARBA00022884"/>
    </source>
</evidence>
<keyword evidence="4 7" id="KW-0694">RNA-binding</keyword>
<evidence type="ECO:0000256" key="3">
    <source>
        <dbReference type="ARBA" id="ARBA00022801"/>
    </source>
</evidence>
<dbReference type="Proteomes" id="UP000032420">
    <property type="component" value="Chromosome I"/>
</dbReference>
<dbReference type="InterPro" id="IPR018171">
    <property type="entry name" value="Pept_tRNA_hydro_CS"/>
</dbReference>
<evidence type="ECO:0000256" key="2">
    <source>
        <dbReference type="ARBA" id="ARBA00022555"/>
    </source>
</evidence>
<feature type="binding site" evidence="7">
    <location>
        <position position="69"/>
    </location>
    <ligand>
        <name>tRNA</name>
        <dbReference type="ChEBI" id="CHEBI:17843"/>
    </ligand>
</feature>
<dbReference type="SUPFAM" id="SSF53178">
    <property type="entry name" value="Peptidyl-tRNA hydrolase-like"/>
    <property type="match status" value="1"/>
</dbReference>
<dbReference type="InterPro" id="IPR036416">
    <property type="entry name" value="Pept_tRNA_hydro_sf"/>
</dbReference>
<dbReference type="HAMAP" id="MF_00083">
    <property type="entry name" value="Pept_tRNA_hydro_bact"/>
    <property type="match status" value="1"/>
</dbReference>
<comment type="subcellular location">
    <subcellularLocation>
        <location evidence="7">Cytoplasm</location>
    </subcellularLocation>
</comment>
<evidence type="ECO:0000256" key="6">
    <source>
        <dbReference type="ARBA" id="ARBA00050038"/>
    </source>
</evidence>
<dbReference type="EC" id="3.1.1.29" evidence="1 7"/>
<dbReference type="InterPro" id="IPR001328">
    <property type="entry name" value="Pept_tRNA_hydro"/>
</dbReference>
<comment type="subunit">
    <text evidence="7">Monomer.</text>
</comment>
<dbReference type="PANTHER" id="PTHR17224:SF1">
    <property type="entry name" value="PEPTIDYL-TRNA HYDROLASE"/>
    <property type="match status" value="1"/>
</dbReference>
<comment type="similarity">
    <text evidence="5 7">Belongs to the PTH family.</text>
</comment>
<keyword evidence="2 7" id="KW-0820">tRNA-binding</keyword>
<dbReference type="HOGENOM" id="CLU_062456_3_1_6"/>
<evidence type="ECO:0000256" key="5">
    <source>
        <dbReference type="ARBA" id="ARBA00038063"/>
    </source>
</evidence>
<dbReference type="EMBL" id="LM655252">
    <property type="protein sequence ID" value="CDZ16583.1"/>
    <property type="molecule type" value="Genomic_DNA"/>
</dbReference>
<dbReference type="PANTHER" id="PTHR17224">
    <property type="entry name" value="PEPTIDYL-TRNA HYDROLASE"/>
    <property type="match status" value="1"/>
</dbReference>
<dbReference type="Gene3D" id="3.40.50.1470">
    <property type="entry name" value="Peptidyl-tRNA hydrolase"/>
    <property type="match status" value="1"/>
</dbReference>
<dbReference type="STRING" id="1495769.CEM_342"/>
<proteinExistence type="inferred from homology"/>
<accession>A0A078KEH7</accession>
<feature type="site" description="Discriminates between blocked and unblocked aminoacyl-tRNA" evidence="7">
    <location>
        <position position="13"/>
    </location>
</feature>
<dbReference type="OrthoDB" id="9800507at2"/>
<dbReference type="GO" id="GO:0005737">
    <property type="term" value="C:cytoplasm"/>
    <property type="evidence" value="ECO:0007669"/>
    <property type="project" value="UniProtKB-SubCell"/>
</dbReference>
<feature type="binding site" evidence="7">
    <location>
        <position position="71"/>
    </location>
    <ligand>
        <name>tRNA</name>
        <dbReference type="ChEBI" id="CHEBI:17843"/>
    </ligand>
</feature>
<feature type="binding site" evidence="7">
    <location>
        <position position="116"/>
    </location>
    <ligand>
        <name>tRNA</name>
        <dbReference type="ChEBI" id="CHEBI:17843"/>
    </ligand>
</feature>
<comment type="function">
    <text evidence="7">Catalyzes the release of premature peptidyl moieties from peptidyl-tRNA molecules trapped in stalled 50S ribosomal subunits, and thus maintains levels of free tRNAs and 50S ribosomes.</text>
</comment>
<dbReference type="NCBIfam" id="TIGR00447">
    <property type="entry name" value="pth"/>
    <property type="match status" value="1"/>
</dbReference>
<keyword evidence="3 7" id="KW-0378">Hydrolase</keyword>
<sequence>MNTTISAIIGLRNYGNKYIGTRHNVGAKFVYKLANLLGIKLYPKYKYLCEYARISLSNKELDLFVPLTYMNNNGKVLYLLTKFYNFKKNFLIAHDDLDISIGKTKLKLNGGHGGHNGLRDIIYTLGTKNFPRIRIGIGHPSKNELISNYVLSIPNKNDKIYINISIKKAIDILPLVIQGYWEKAMTHLHTINK</sequence>
<evidence type="ECO:0000313" key="9">
    <source>
        <dbReference type="Proteomes" id="UP000032420"/>
    </source>
</evidence>
<keyword evidence="7" id="KW-0963">Cytoplasm</keyword>
<dbReference type="GO" id="GO:0006515">
    <property type="term" value="P:protein quality control for misfolded or incompletely synthesized proteins"/>
    <property type="evidence" value="ECO:0007669"/>
    <property type="project" value="UniProtKB-UniRule"/>
</dbReference>
<dbReference type="PROSITE" id="PS01196">
    <property type="entry name" value="PEPT_TRNA_HYDROL_2"/>
    <property type="match status" value="1"/>
</dbReference>
<organism evidence="8 9">
    <name type="scientific">Candidatus Johnevansia muelleri</name>
    <dbReference type="NCBI Taxonomy" id="1495769"/>
    <lineage>
        <taxon>Bacteria</taxon>
        <taxon>Pseudomonadati</taxon>
        <taxon>Pseudomonadota</taxon>
        <taxon>Gammaproteobacteria</taxon>
        <taxon>Candidatus Johnevansiales</taxon>
        <taxon>Candidatus Johnevansiaceae</taxon>
        <taxon>Candidatus Johnevansia</taxon>
    </lineage>
</organism>
<comment type="function">
    <text evidence="7">Hydrolyzes ribosome-free peptidyl-tRNAs (with 1 or more amino acids incorporated), which drop off the ribosome during protein synthesis, or as a result of ribosome stalling.</text>
</comment>
<feature type="active site" description="Proton acceptor" evidence="7">
    <location>
        <position position="23"/>
    </location>
</feature>
<dbReference type="Pfam" id="PF01195">
    <property type="entry name" value="Pept_tRNA_hydro"/>
    <property type="match status" value="1"/>
</dbReference>
<protein>
    <recommendedName>
        <fullName evidence="6 7">Peptidyl-tRNA hydrolase</fullName>
        <shortName evidence="7">Pth</shortName>
        <ecNumber evidence="1 7">3.1.1.29</ecNumber>
    </recommendedName>
</protein>
<evidence type="ECO:0000313" key="8">
    <source>
        <dbReference type="EMBL" id="CDZ16583.1"/>
    </source>
</evidence>
<feature type="site" description="Stabilizes the basic form of H active site to accept a proton" evidence="7">
    <location>
        <position position="95"/>
    </location>
</feature>
<dbReference type="GO" id="GO:0004045">
    <property type="term" value="F:peptidyl-tRNA hydrolase activity"/>
    <property type="evidence" value="ECO:0007669"/>
    <property type="project" value="UniProtKB-UniRule"/>
</dbReference>
<dbReference type="GO" id="GO:0072344">
    <property type="term" value="P:rescue of stalled ribosome"/>
    <property type="evidence" value="ECO:0007669"/>
    <property type="project" value="UniProtKB-UniRule"/>
</dbReference>
<dbReference type="PATRIC" id="fig|1495769.3.peg.304"/>
<reference evidence="9" key="1">
    <citation type="submission" date="2014-07" db="EMBL/GenBank/DDBJ databases">
        <authorList>
            <person name="Santos-Garcia D."/>
        </authorList>
    </citation>
    <scope>NUCLEOTIDE SEQUENCE [LARGE SCALE GENOMIC DNA]</scope>
</reference>
<dbReference type="GO" id="GO:0000049">
    <property type="term" value="F:tRNA binding"/>
    <property type="evidence" value="ECO:0007669"/>
    <property type="project" value="UniProtKB-UniRule"/>
</dbReference>